<dbReference type="Pfam" id="PF00356">
    <property type="entry name" value="LacI"/>
    <property type="match status" value="1"/>
</dbReference>
<dbReference type="KEGG" id="taer:GT409_08005"/>
<protein>
    <submittedName>
        <fullName evidence="5">LacI family DNA-binding transcriptional regulator</fullName>
    </submittedName>
</protein>
<dbReference type="EMBL" id="CP047593">
    <property type="protein sequence ID" value="QHI69397.1"/>
    <property type="molecule type" value="Genomic_DNA"/>
</dbReference>
<evidence type="ECO:0000313" key="5">
    <source>
        <dbReference type="EMBL" id="QHI69397.1"/>
    </source>
</evidence>
<dbReference type="PANTHER" id="PTHR30146">
    <property type="entry name" value="LACI-RELATED TRANSCRIPTIONAL REPRESSOR"/>
    <property type="match status" value="1"/>
</dbReference>
<organism evidence="5 6">
    <name type="scientific">Tichowtungia aerotolerans</name>
    <dbReference type="NCBI Taxonomy" id="2697043"/>
    <lineage>
        <taxon>Bacteria</taxon>
        <taxon>Pseudomonadati</taxon>
        <taxon>Kiritimatiellota</taxon>
        <taxon>Tichowtungiia</taxon>
        <taxon>Tichowtungiales</taxon>
        <taxon>Tichowtungiaceae</taxon>
        <taxon>Tichowtungia</taxon>
    </lineage>
</organism>
<dbReference type="SMART" id="SM00354">
    <property type="entry name" value="HTH_LACI"/>
    <property type="match status" value="1"/>
</dbReference>
<dbReference type="InterPro" id="IPR000843">
    <property type="entry name" value="HTH_LacI"/>
</dbReference>
<sequence>MNLNAVAERAGVSVATVSRVINNREGVSRAKAEEIRQIINELGFVPKPRAARISSPQFPEGVRYGNIAVLVLGQGYVGAAELFVRQLGPICRGLSRFGIAPIVCLDVQTPKEMPVILQKKQIDGILIFGDMNDMLRDYFDGIPVFWMTSHHEGSDTLILTGNREVGHLGARYCHEKGCRKVVAIGAHQGPEVWTSRCEAFAEMAKGFSMESSLLLGGVLPDMEASIDQVVVENADLFQAADGIFFQADRLAAYAYPALHRVGVFDAGKKPVVISCGGERSYLSGLSPRPVSIDIGADLLGKQAVEQILWRIRYPEETRHFSVVIQPEIVDPF</sequence>
<keyword evidence="2 5" id="KW-0238">DNA-binding</keyword>
<dbReference type="CDD" id="cd01392">
    <property type="entry name" value="HTH_LacI"/>
    <property type="match status" value="1"/>
</dbReference>
<evidence type="ECO:0000256" key="1">
    <source>
        <dbReference type="ARBA" id="ARBA00023015"/>
    </source>
</evidence>
<keyword evidence="1" id="KW-0805">Transcription regulation</keyword>
<dbReference type="GO" id="GO:0003700">
    <property type="term" value="F:DNA-binding transcription factor activity"/>
    <property type="evidence" value="ECO:0007669"/>
    <property type="project" value="TreeGrafter"/>
</dbReference>
<evidence type="ECO:0000256" key="2">
    <source>
        <dbReference type="ARBA" id="ARBA00023125"/>
    </source>
</evidence>
<keyword evidence="3" id="KW-0804">Transcription</keyword>
<gene>
    <name evidence="5" type="ORF">GT409_08005</name>
</gene>
<dbReference type="InterPro" id="IPR028082">
    <property type="entry name" value="Peripla_BP_I"/>
</dbReference>
<dbReference type="InterPro" id="IPR010982">
    <property type="entry name" value="Lambda_DNA-bd_dom_sf"/>
</dbReference>
<dbReference type="Gene3D" id="3.40.50.2300">
    <property type="match status" value="2"/>
</dbReference>
<dbReference type="AlphaFoldDB" id="A0A6P1M6B0"/>
<dbReference type="RefSeq" id="WP_160628579.1">
    <property type="nucleotide sequence ID" value="NZ_CP047593.1"/>
</dbReference>
<evidence type="ECO:0000313" key="6">
    <source>
        <dbReference type="Proteomes" id="UP000464954"/>
    </source>
</evidence>
<evidence type="ECO:0000259" key="4">
    <source>
        <dbReference type="PROSITE" id="PS50932"/>
    </source>
</evidence>
<keyword evidence="6" id="KW-1185">Reference proteome</keyword>
<reference evidence="5 6" key="1">
    <citation type="submission" date="2020-01" db="EMBL/GenBank/DDBJ databases">
        <title>Ponticoccus aerotolerans gen. nov., sp. nov., an anaerobic bacterium and proposal of Ponticoccusceae fam. nov., Ponticoccusles ord. nov. and Ponticoccuse classis nov. in the phylum Kiritimatiellaeota.</title>
        <authorList>
            <person name="Zhou L.Y."/>
            <person name="Du Z.J."/>
        </authorList>
    </citation>
    <scope>NUCLEOTIDE SEQUENCE [LARGE SCALE GENOMIC DNA]</scope>
    <source>
        <strain evidence="5 6">S-5007</strain>
    </source>
</reference>
<dbReference type="Proteomes" id="UP000464954">
    <property type="component" value="Chromosome"/>
</dbReference>
<accession>A0A6P1M6B0</accession>
<evidence type="ECO:0000256" key="3">
    <source>
        <dbReference type="ARBA" id="ARBA00023163"/>
    </source>
</evidence>
<dbReference type="PROSITE" id="PS50932">
    <property type="entry name" value="HTH_LACI_2"/>
    <property type="match status" value="1"/>
</dbReference>
<dbReference type="Gene3D" id="1.10.260.40">
    <property type="entry name" value="lambda repressor-like DNA-binding domains"/>
    <property type="match status" value="1"/>
</dbReference>
<name>A0A6P1M6B0_9BACT</name>
<dbReference type="SUPFAM" id="SSF53822">
    <property type="entry name" value="Periplasmic binding protein-like I"/>
    <property type="match status" value="1"/>
</dbReference>
<dbReference type="PANTHER" id="PTHR30146:SF109">
    <property type="entry name" value="HTH-TYPE TRANSCRIPTIONAL REGULATOR GALS"/>
    <property type="match status" value="1"/>
</dbReference>
<dbReference type="SUPFAM" id="SSF47413">
    <property type="entry name" value="lambda repressor-like DNA-binding domains"/>
    <property type="match status" value="1"/>
</dbReference>
<proteinExistence type="predicted"/>
<dbReference type="GO" id="GO:0000976">
    <property type="term" value="F:transcription cis-regulatory region binding"/>
    <property type="evidence" value="ECO:0007669"/>
    <property type="project" value="TreeGrafter"/>
</dbReference>
<feature type="domain" description="HTH lacI-type" evidence="4">
    <location>
        <begin position="1"/>
        <end position="55"/>
    </location>
</feature>